<feature type="domain" description="DUF3887" evidence="2">
    <location>
        <begin position="30"/>
        <end position="113"/>
    </location>
</feature>
<dbReference type="Gene3D" id="3.10.450.590">
    <property type="match status" value="1"/>
</dbReference>
<dbReference type="Proteomes" id="UP000324376">
    <property type="component" value="Unassembled WGS sequence"/>
</dbReference>
<dbReference type="OrthoDB" id="1162645at2"/>
<evidence type="ECO:0000313" key="4">
    <source>
        <dbReference type="Proteomes" id="UP000324376"/>
    </source>
</evidence>
<sequence>MKHFLLLLISIVSLSTFAQDAASYEKVTTSFQEQFNAQNVDAIFDMYAPEMQEGMTKEGVTRFVQGCFKQFGNLKSLTFVKTEGPVYSYSATFDNANLSMELLLSENGKISSLQFQEL</sequence>
<evidence type="ECO:0000259" key="2">
    <source>
        <dbReference type="Pfam" id="PF13026"/>
    </source>
</evidence>
<evidence type="ECO:0000256" key="1">
    <source>
        <dbReference type="SAM" id="SignalP"/>
    </source>
</evidence>
<reference evidence="3 4" key="1">
    <citation type="submission" date="2019-07" db="EMBL/GenBank/DDBJ databases">
        <title>Genomic Encyclopedia of Archaeal and Bacterial Type Strains, Phase II (KMG-II): from individual species to whole genera.</title>
        <authorList>
            <person name="Goeker M."/>
        </authorList>
    </citation>
    <scope>NUCLEOTIDE SEQUENCE [LARGE SCALE GENOMIC DNA]</scope>
    <source>
        <strain evidence="3 4">DSM 17527</strain>
    </source>
</reference>
<feature type="chain" id="PRO_5024362504" evidence="1">
    <location>
        <begin position="19"/>
        <end position="118"/>
    </location>
</feature>
<dbReference type="InterPro" id="IPR024981">
    <property type="entry name" value="DUF3887"/>
</dbReference>
<keyword evidence="4" id="KW-1185">Reference proteome</keyword>
<proteinExistence type="predicted"/>
<feature type="signal peptide" evidence="1">
    <location>
        <begin position="1"/>
        <end position="18"/>
    </location>
</feature>
<evidence type="ECO:0000313" key="3">
    <source>
        <dbReference type="EMBL" id="TYP72249.1"/>
    </source>
</evidence>
<dbReference type="Pfam" id="PF13026">
    <property type="entry name" value="DUF3887"/>
    <property type="match status" value="1"/>
</dbReference>
<keyword evidence="1" id="KW-0732">Signal</keyword>
<dbReference type="EMBL" id="VNHU01000007">
    <property type="protein sequence ID" value="TYP72249.1"/>
    <property type="molecule type" value="Genomic_DNA"/>
</dbReference>
<gene>
    <name evidence="3" type="ORF">BD809_107134</name>
</gene>
<dbReference type="RefSeq" id="WP_148783124.1">
    <property type="nucleotide sequence ID" value="NZ_VNHU01000007.1"/>
</dbReference>
<organism evidence="3 4">
    <name type="scientific">Aquimarina intermedia</name>
    <dbReference type="NCBI Taxonomy" id="350814"/>
    <lineage>
        <taxon>Bacteria</taxon>
        <taxon>Pseudomonadati</taxon>
        <taxon>Bacteroidota</taxon>
        <taxon>Flavobacteriia</taxon>
        <taxon>Flavobacteriales</taxon>
        <taxon>Flavobacteriaceae</taxon>
        <taxon>Aquimarina</taxon>
    </lineage>
</organism>
<protein>
    <submittedName>
        <fullName evidence="3">Uncharacterized protein DUF3887</fullName>
    </submittedName>
</protein>
<comment type="caution">
    <text evidence="3">The sequence shown here is derived from an EMBL/GenBank/DDBJ whole genome shotgun (WGS) entry which is preliminary data.</text>
</comment>
<dbReference type="AlphaFoldDB" id="A0A5S5BZ84"/>
<accession>A0A5S5BZ84</accession>
<name>A0A5S5BZ84_9FLAO</name>